<comment type="caution">
    <text evidence="2">The sequence shown here is derived from an EMBL/GenBank/DDBJ whole genome shotgun (WGS) entry which is preliminary data.</text>
</comment>
<dbReference type="EMBL" id="JAGTJS010000008">
    <property type="protein sequence ID" value="KAH7259906.1"/>
    <property type="molecule type" value="Genomic_DNA"/>
</dbReference>
<reference evidence="2" key="1">
    <citation type="journal article" date="2021" name="Nat. Commun.">
        <title>Genetic determinants of endophytism in the Arabidopsis root mycobiome.</title>
        <authorList>
            <person name="Mesny F."/>
            <person name="Miyauchi S."/>
            <person name="Thiergart T."/>
            <person name="Pickel B."/>
            <person name="Atanasova L."/>
            <person name="Karlsson M."/>
            <person name="Huettel B."/>
            <person name="Barry K.W."/>
            <person name="Haridas S."/>
            <person name="Chen C."/>
            <person name="Bauer D."/>
            <person name="Andreopoulos W."/>
            <person name="Pangilinan J."/>
            <person name="LaButti K."/>
            <person name="Riley R."/>
            <person name="Lipzen A."/>
            <person name="Clum A."/>
            <person name="Drula E."/>
            <person name="Henrissat B."/>
            <person name="Kohler A."/>
            <person name="Grigoriev I.V."/>
            <person name="Martin F.M."/>
            <person name="Hacquard S."/>
        </authorList>
    </citation>
    <scope>NUCLEOTIDE SEQUENCE</scope>
    <source>
        <strain evidence="2">FSSC 5 MPI-SDFR-AT-0091</strain>
    </source>
</reference>
<accession>A0A9P9HM59</accession>
<name>A0A9P9HM59_FUSSL</name>
<sequence length="232" mass="25618">MEERTTVKNDMPLKDRLRSATWRFGDNRSRDSFPNATVPYVANEARQIAPGANKEQASFCALPPPSKPTLALVTQASTLNQATSASARPKCARRAATREGQHGSATPRNVIPSWKHIRTAPVCDENPALPTKHLCLLGNTAQRLLRSQPLQPAAAPSTFEIRPRLLMAARINFALSELFTATLDYMVEVSPYKPELATAKLHRFKNETSVSTLKNIIETVFNVNVVNLCETI</sequence>
<evidence type="ECO:0000256" key="1">
    <source>
        <dbReference type="SAM" id="MobiDB-lite"/>
    </source>
</evidence>
<evidence type="ECO:0000313" key="2">
    <source>
        <dbReference type="EMBL" id="KAH7259906.1"/>
    </source>
</evidence>
<proteinExistence type="predicted"/>
<dbReference type="Proteomes" id="UP000736672">
    <property type="component" value="Unassembled WGS sequence"/>
</dbReference>
<evidence type="ECO:0000313" key="3">
    <source>
        <dbReference type="Proteomes" id="UP000736672"/>
    </source>
</evidence>
<gene>
    <name evidence="2" type="ORF">B0J15DRAFT_547541</name>
</gene>
<dbReference type="AlphaFoldDB" id="A0A9P9HM59"/>
<keyword evidence="3" id="KW-1185">Reference proteome</keyword>
<organism evidence="2 3">
    <name type="scientific">Fusarium solani</name>
    <name type="common">Filamentous fungus</name>
    <dbReference type="NCBI Taxonomy" id="169388"/>
    <lineage>
        <taxon>Eukaryota</taxon>
        <taxon>Fungi</taxon>
        <taxon>Dikarya</taxon>
        <taxon>Ascomycota</taxon>
        <taxon>Pezizomycotina</taxon>
        <taxon>Sordariomycetes</taxon>
        <taxon>Hypocreomycetidae</taxon>
        <taxon>Hypocreales</taxon>
        <taxon>Nectriaceae</taxon>
        <taxon>Fusarium</taxon>
        <taxon>Fusarium solani species complex</taxon>
    </lineage>
</organism>
<protein>
    <submittedName>
        <fullName evidence="2">Uncharacterized protein</fullName>
    </submittedName>
</protein>
<feature type="region of interest" description="Disordered" evidence="1">
    <location>
        <begin position="81"/>
        <end position="109"/>
    </location>
</feature>